<dbReference type="Gene3D" id="1.10.3760.10">
    <property type="entry name" value="PgpA-like"/>
    <property type="match status" value="1"/>
</dbReference>
<feature type="domain" description="YutG/PgpA" evidence="1">
    <location>
        <begin position="31"/>
        <end position="157"/>
    </location>
</feature>
<evidence type="ECO:0000313" key="2">
    <source>
        <dbReference type="EMBL" id="EHI68963.1"/>
    </source>
</evidence>
<dbReference type="InterPro" id="IPR007686">
    <property type="entry name" value="YutG/PgpA"/>
</dbReference>
<gene>
    <name evidence="2" type="primary">pgpA</name>
    <name evidence="2" type="ORF">STRIC_1810</name>
</gene>
<dbReference type="RefSeq" id="WP_008089872.1">
    <property type="nucleotide sequence ID" value="NZ_AEUX02000007.1"/>
</dbReference>
<dbReference type="Pfam" id="PF04608">
    <property type="entry name" value="PgpA"/>
    <property type="match status" value="1"/>
</dbReference>
<dbReference type="CDD" id="cd06971">
    <property type="entry name" value="PgpA"/>
    <property type="match status" value="1"/>
</dbReference>
<dbReference type="PIRSF" id="PIRSF019587">
    <property type="entry name" value="PGPase"/>
    <property type="match status" value="1"/>
</dbReference>
<dbReference type="GO" id="GO:0008962">
    <property type="term" value="F:phosphatidylglycerophosphatase activity"/>
    <property type="evidence" value="ECO:0007669"/>
    <property type="project" value="UniProtKB-EC"/>
</dbReference>
<dbReference type="EC" id="3.1.3.27" evidence="2"/>
<dbReference type="AlphaFoldDB" id="G5K4S3"/>
<dbReference type="InterPro" id="IPR036681">
    <property type="entry name" value="PgpA-like_sf"/>
</dbReference>
<accession>G5K4S3</accession>
<dbReference type="SUPFAM" id="SSF101307">
    <property type="entry name" value="YutG-like"/>
    <property type="match status" value="1"/>
</dbReference>
<reference evidence="2 3" key="1">
    <citation type="journal article" date="2014" name="Int. J. Syst. Evol. Microbiol.">
        <title>Phylogenomics and the dynamic genome evolution of the genus Streptococcus.</title>
        <authorList>
            <consortium name="The Broad Institute Genome Sequencing Platform"/>
            <person name="Richards V.P."/>
            <person name="Palmer S.R."/>
            <person name="Pavinski Bitar P.D."/>
            <person name="Qin X."/>
            <person name="Weinstock G.M."/>
            <person name="Highlander S.K."/>
            <person name="Town C.D."/>
            <person name="Burne R.A."/>
            <person name="Stanhope M.J."/>
        </authorList>
    </citation>
    <scope>NUCLEOTIDE SEQUENCE [LARGE SCALE GENOMIC DNA]</scope>
    <source>
        <strain evidence="2 3">707-05</strain>
    </source>
</reference>
<evidence type="ECO:0000259" key="1">
    <source>
        <dbReference type="Pfam" id="PF04608"/>
    </source>
</evidence>
<comment type="caution">
    <text evidence="2">The sequence shown here is derived from an EMBL/GenBank/DDBJ whole genome shotgun (WGS) entry which is preliminary data.</text>
</comment>
<dbReference type="Proteomes" id="UP000003330">
    <property type="component" value="Unassembled WGS sequence"/>
</dbReference>
<proteinExistence type="predicted"/>
<name>G5K4S3_9STRE</name>
<sequence>MTNDQELRQVSYHLLQERGVSLTDMAELVLFLQNKYIPHLTLEECLDSVKAVLEKREVQNAIITGIELDKLAESNQLSQPLLTILKKDEGLYGIDEIMALSIVNLYGSIGFTNYGYLDKTKPGIVETLNTKDGHSCHTFLDDIVSAIAAAAASRIAHNDPAKSAITNQQQPFEELKKQKL</sequence>
<keyword evidence="2" id="KW-0378">Hydrolase</keyword>
<dbReference type="STRING" id="764299.STRIC_1810"/>
<dbReference type="OrthoDB" id="9793244at2"/>
<dbReference type="EMBL" id="AEUX02000007">
    <property type="protein sequence ID" value="EHI68963.1"/>
    <property type="molecule type" value="Genomic_DNA"/>
</dbReference>
<dbReference type="GO" id="GO:0006629">
    <property type="term" value="P:lipid metabolic process"/>
    <property type="evidence" value="ECO:0007669"/>
    <property type="project" value="InterPro"/>
</dbReference>
<protein>
    <submittedName>
        <fullName evidence="2">Phosphatidylglycerophosphatase A</fullName>
        <ecNumber evidence="2">3.1.3.27</ecNumber>
    </submittedName>
</protein>
<evidence type="ECO:0000313" key="3">
    <source>
        <dbReference type="Proteomes" id="UP000003330"/>
    </source>
</evidence>
<dbReference type="eggNOG" id="COG1267">
    <property type="taxonomic scope" value="Bacteria"/>
</dbReference>
<keyword evidence="3" id="KW-1185">Reference proteome</keyword>
<dbReference type="InterPro" id="IPR026038">
    <property type="entry name" value="Put_PGPase"/>
</dbReference>
<organism evidence="2 3">
    <name type="scientific">Streptococcus ictaluri 707-05</name>
    <dbReference type="NCBI Taxonomy" id="764299"/>
    <lineage>
        <taxon>Bacteria</taxon>
        <taxon>Bacillati</taxon>
        <taxon>Bacillota</taxon>
        <taxon>Bacilli</taxon>
        <taxon>Lactobacillales</taxon>
        <taxon>Streptococcaceae</taxon>
        <taxon>Streptococcus</taxon>
    </lineage>
</organism>